<dbReference type="PANTHER" id="PTHR21071">
    <property type="entry name" value="UDP-N-ACETYLENOLPYRUVOYLGLUCOSAMINE REDUCTASE"/>
    <property type="match status" value="1"/>
</dbReference>
<keyword evidence="14 20" id="KW-0573">Peptidoglycan synthesis</keyword>
<evidence type="ECO:0000256" key="11">
    <source>
        <dbReference type="ARBA" id="ARBA00022827"/>
    </source>
</evidence>
<evidence type="ECO:0000256" key="12">
    <source>
        <dbReference type="ARBA" id="ARBA00022857"/>
    </source>
</evidence>
<keyword evidence="12 20" id="KW-0521">NADP</keyword>
<gene>
    <name evidence="20 22" type="primary">murB</name>
    <name evidence="22" type="ORF">V6X64_00735</name>
</gene>
<evidence type="ECO:0000256" key="13">
    <source>
        <dbReference type="ARBA" id="ARBA00022960"/>
    </source>
</evidence>
<dbReference type="Gene3D" id="3.90.78.10">
    <property type="entry name" value="UDP-N-acetylenolpyruvoylglucosamine reductase, C-terminal domain"/>
    <property type="match status" value="1"/>
</dbReference>
<comment type="cofactor">
    <cofactor evidence="1 20">
        <name>FAD</name>
        <dbReference type="ChEBI" id="CHEBI:57692"/>
    </cofactor>
</comment>
<evidence type="ECO:0000259" key="21">
    <source>
        <dbReference type="PROSITE" id="PS51387"/>
    </source>
</evidence>
<organism evidence="22 23">
    <name type="scientific">Spiribacter onubensis</name>
    <dbReference type="NCBI Taxonomy" id="3122420"/>
    <lineage>
        <taxon>Bacteria</taxon>
        <taxon>Pseudomonadati</taxon>
        <taxon>Pseudomonadota</taxon>
        <taxon>Gammaproteobacteria</taxon>
        <taxon>Chromatiales</taxon>
        <taxon>Ectothiorhodospiraceae</taxon>
        <taxon>Spiribacter</taxon>
    </lineage>
</organism>
<keyword evidence="8 20" id="KW-0963">Cytoplasm</keyword>
<dbReference type="SUPFAM" id="SSF56194">
    <property type="entry name" value="Uridine diphospho-N-Acetylenolpyruvylglucosamine reductase, MurB, C-terminal domain"/>
    <property type="match status" value="1"/>
</dbReference>
<evidence type="ECO:0000256" key="7">
    <source>
        <dbReference type="ARBA" id="ARBA00015188"/>
    </source>
</evidence>
<dbReference type="EC" id="1.3.1.98" evidence="6 20"/>
<evidence type="ECO:0000256" key="10">
    <source>
        <dbReference type="ARBA" id="ARBA00022630"/>
    </source>
</evidence>
<sequence length="298" mass="31600">MTALRGQLRESVPMARYTTWRVGGPAERLYEPADTADLGAFLASDQATEPLFWLGLGSNLLVRDGGLRGSVVRLHRGLASLQDLGDGRVHADAGVPCAKLARWCGRRGYAGAEFFAGIPGTVGGALAMNAGAWGGETWTRVESVATVDRQGLAHRRLPAEFEVSYRQVRGQASEWFTSATFQFQPGGDPDALKARVRGLLGERADTQPTGMASGGSVFRNPPGDHAARLIEASGLKGCRSGGAWVSEKHANFIIHAGEASAADIESLIHFVQARVEALHGVVLEPEVRVVGEAPGDAH</sequence>
<keyword evidence="10 20" id="KW-0285">Flavoprotein</keyword>
<evidence type="ECO:0000256" key="18">
    <source>
        <dbReference type="ARBA" id="ARBA00031026"/>
    </source>
</evidence>
<dbReference type="InterPro" id="IPR011601">
    <property type="entry name" value="MurB_C"/>
</dbReference>
<evidence type="ECO:0000256" key="1">
    <source>
        <dbReference type="ARBA" id="ARBA00001974"/>
    </source>
</evidence>
<dbReference type="NCBIfam" id="NF010480">
    <property type="entry name" value="PRK13905.1"/>
    <property type="match status" value="1"/>
</dbReference>
<dbReference type="PROSITE" id="PS51387">
    <property type="entry name" value="FAD_PCMH"/>
    <property type="match status" value="1"/>
</dbReference>
<evidence type="ECO:0000313" key="22">
    <source>
        <dbReference type="EMBL" id="MEX0385519.1"/>
    </source>
</evidence>
<evidence type="ECO:0000256" key="19">
    <source>
        <dbReference type="ARBA" id="ARBA00048914"/>
    </source>
</evidence>
<dbReference type="Pfam" id="PF01565">
    <property type="entry name" value="FAD_binding_4"/>
    <property type="match status" value="1"/>
</dbReference>
<feature type="active site" evidence="20">
    <location>
        <position position="286"/>
    </location>
</feature>
<dbReference type="InterPro" id="IPR016167">
    <property type="entry name" value="FAD-bd_PCMH_sub1"/>
</dbReference>
<evidence type="ECO:0000256" key="3">
    <source>
        <dbReference type="ARBA" id="ARBA00004496"/>
    </source>
</evidence>
<keyword evidence="13 20" id="KW-0133">Cell shape</keyword>
<dbReference type="InterPro" id="IPR036318">
    <property type="entry name" value="FAD-bd_PCMH-like_sf"/>
</dbReference>
<comment type="catalytic activity">
    <reaction evidence="19 20">
        <text>UDP-N-acetyl-alpha-D-muramate + NADP(+) = UDP-N-acetyl-3-O-(1-carboxyvinyl)-alpha-D-glucosamine + NADPH + H(+)</text>
        <dbReference type="Rhea" id="RHEA:12248"/>
        <dbReference type="ChEBI" id="CHEBI:15378"/>
        <dbReference type="ChEBI" id="CHEBI:57783"/>
        <dbReference type="ChEBI" id="CHEBI:58349"/>
        <dbReference type="ChEBI" id="CHEBI:68483"/>
        <dbReference type="ChEBI" id="CHEBI:70757"/>
        <dbReference type="EC" id="1.3.1.98"/>
    </reaction>
</comment>
<evidence type="ECO:0000256" key="20">
    <source>
        <dbReference type="HAMAP-Rule" id="MF_00037"/>
    </source>
</evidence>
<evidence type="ECO:0000256" key="9">
    <source>
        <dbReference type="ARBA" id="ARBA00022618"/>
    </source>
</evidence>
<dbReference type="Gene3D" id="3.30.43.10">
    <property type="entry name" value="Uridine Diphospho-n-acetylenolpyruvylglucosamine Reductase, domain 2"/>
    <property type="match status" value="1"/>
</dbReference>
<feature type="active site" description="Proton donor" evidence="20">
    <location>
        <position position="216"/>
    </location>
</feature>
<feature type="active site" evidence="20">
    <location>
        <position position="166"/>
    </location>
</feature>
<comment type="subcellular location">
    <subcellularLocation>
        <location evidence="3 20">Cytoplasm</location>
    </subcellularLocation>
</comment>
<comment type="function">
    <text evidence="2 20">Cell wall formation.</text>
</comment>
<evidence type="ECO:0000313" key="23">
    <source>
        <dbReference type="Proteomes" id="UP001556653"/>
    </source>
</evidence>
<dbReference type="Pfam" id="PF02873">
    <property type="entry name" value="MurB_C"/>
    <property type="match status" value="1"/>
</dbReference>
<dbReference type="InterPro" id="IPR003170">
    <property type="entry name" value="MurB"/>
</dbReference>
<dbReference type="Gene3D" id="3.30.465.10">
    <property type="match status" value="1"/>
</dbReference>
<dbReference type="HAMAP" id="MF_00037">
    <property type="entry name" value="MurB"/>
    <property type="match status" value="1"/>
</dbReference>
<dbReference type="RefSeq" id="WP_367966004.1">
    <property type="nucleotide sequence ID" value="NZ_JBAKFI010000003.1"/>
</dbReference>
<dbReference type="Proteomes" id="UP001556653">
    <property type="component" value="Unassembled WGS sequence"/>
</dbReference>
<evidence type="ECO:0000256" key="5">
    <source>
        <dbReference type="ARBA" id="ARBA00010485"/>
    </source>
</evidence>
<evidence type="ECO:0000256" key="8">
    <source>
        <dbReference type="ARBA" id="ARBA00022490"/>
    </source>
</evidence>
<comment type="caution">
    <text evidence="22">The sequence shown here is derived from an EMBL/GenBank/DDBJ whole genome shotgun (WGS) entry which is preliminary data.</text>
</comment>
<protein>
    <recommendedName>
        <fullName evidence="7 20">UDP-N-acetylenolpyruvoylglucosamine reductase</fullName>
        <ecNumber evidence="6 20">1.3.1.98</ecNumber>
    </recommendedName>
    <alternativeName>
        <fullName evidence="18 20">UDP-N-acetylmuramate dehydrogenase</fullName>
    </alternativeName>
</protein>
<feature type="domain" description="FAD-binding PCMH-type" evidence="21">
    <location>
        <begin position="22"/>
        <end position="186"/>
    </location>
</feature>
<name>A0ABV3S908_9GAMM</name>
<accession>A0ABV3S908</accession>
<evidence type="ECO:0000256" key="15">
    <source>
        <dbReference type="ARBA" id="ARBA00023002"/>
    </source>
</evidence>
<evidence type="ECO:0000256" key="6">
    <source>
        <dbReference type="ARBA" id="ARBA00012518"/>
    </source>
</evidence>
<dbReference type="InterPro" id="IPR016169">
    <property type="entry name" value="FAD-bd_PCMH_sub2"/>
</dbReference>
<keyword evidence="17 20" id="KW-0961">Cell wall biogenesis/degradation</keyword>
<dbReference type="InterPro" id="IPR016166">
    <property type="entry name" value="FAD-bd_PCMH"/>
</dbReference>
<evidence type="ECO:0000256" key="4">
    <source>
        <dbReference type="ARBA" id="ARBA00004752"/>
    </source>
</evidence>
<evidence type="ECO:0000256" key="14">
    <source>
        <dbReference type="ARBA" id="ARBA00022984"/>
    </source>
</evidence>
<reference evidence="22 23" key="1">
    <citation type="submission" date="2024-02" db="EMBL/GenBank/DDBJ databases">
        <title>New especies of Spiribacter isolated from saline water.</title>
        <authorList>
            <person name="Leon M.J."/>
            <person name="De La Haba R."/>
            <person name="Sanchez-Porro C."/>
            <person name="Ventosa A."/>
        </authorList>
    </citation>
    <scope>NUCLEOTIDE SEQUENCE [LARGE SCALE GENOMIC DNA]</scope>
    <source>
        <strain evidence="23">ag22IC4-227</strain>
    </source>
</reference>
<keyword evidence="15 20" id="KW-0560">Oxidoreductase</keyword>
<keyword evidence="16 20" id="KW-0131">Cell cycle</keyword>
<dbReference type="SUPFAM" id="SSF56176">
    <property type="entry name" value="FAD-binding/transporter-associated domain-like"/>
    <property type="match status" value="1"/>
</dbReference>
<dbReference type="EMBL" id="JBAKFJ010000001">
    <property type="protein sequence ID" value="MEX0385519.1"/>
    <property type="molecule type" value="Genomic_DNA"/>
</dbReference>
<keyword evidence="9 20" id="KW-0132">Cell division</keyword>
<comment type="pathway">
    <text evidence="4 20">Cell wall biogenesis; peptidoglycan biosynthesis.</text>
</comment>
<dbReference type="NCBIfam" id="TIGR00179">
    <property type="entry name" value="murB"/>
    <property type="match status" value="1"/>
</dbReference>
<evidence type="ECO:0000256" key="16">
    <source>
        <dbReference type="ARBA" id="ARBA00023306"/>
    </source>
</evidence>
<evidence type="ECO:0000256" key="2">
    <source>
        <dbReference type="ARBA" id="ARBA00003921"/>
    </source>
</evidence>
<dbReference type="InterPro" id="IPR006094">
    <property type="entry name" value="Oxid_FAD_bind_N"/>
</dbReference>
<dbReference type="PANTHER" id="PTHR21071:SF4">
    <property type="entry name" value="UDP-N-ACETYLENOLPYRUVOYLGLUCOSAMINE REDUCTASE"/>
    <property type="match status" value="1"/>
</dbReference>
<keyword evidence="23" id="KW-1185">Reference proteome</keyword>
<dbReference type="GO" id="GO:0008762">
    <property type="term" value="F:UDP-N-acetylmuramate dehydrogenase activity"/>
    <property type="evidence" value="ECO:0007669"/>
    <property type="project" value="UniProtKB-EC"/>
</dbReference>
<dbReference type="InterPro" id="IPR036635">
    <property type="entry name" value="MurB_C_sf"/>
</dbReference>
<evidence type="ECO:0000256" key="17">
    <source>
        <dbReference type="ARBA" id="ARBA00023316"/>
    </source>
</evidence>
<keyword evidence="11 20" id="KW-0274">FAD</keyword>
<comment type="similarity">
    <text evidence="5 20">Belongs to the MurB family.</text>
</comment>
<proteinExistence type="inferred from homology"/>